<protein>
    <submittedName>
        <fullName evidence="2">Uncharacterized protein</fullName>
    </submittedName>
</protein>
<evidence type="ECO:0000313" key="2">
    <source>
        <dbReference type="EMBL" id="RUA22116.1"/>
    </source>
</evidence>
<feature type="region of interest" description="Disordered" evidence="1">
    <location>
        <begin position="95"/>
        <end position="118"/>
    </location>
</feature>
<gene>
    <name evidence="2" type="ORF">DSL92_07795</name>
</gene>
<reference evidence="2" key="1">
    <citation type="submission" date="2018-12" db="EMBL/GenBank/DDBJ databases">
        <authorList>
            <person name="Jadhav K."/>
            <person name="Kushwaha B."/>
            <person name="Jadhav I."/>
        </authorList>
    </citation>
    <scope>NUCLEOTIDE SEQUENCE [LARGE SCALE GENOMIC DNA]</scope>
    <source>
        <strain evidence="2">SBS 10</strain>
    </source>
</reference>
<sequence>MRTDERTLDFDGLQGPLVRSASRVREAGSGEPRDARLAILEGQQPPVEFLGSRPLHRAGAGGRAELALAPGDYRLSVDAGAGFTAEQQELEVTHPATAVEENLRSSGSPVQRRSMVRR</sequence>
<organism evidence="2">
    <name type="scientific">Billgrantia gudaonensis</name>
    <dbReference type="NCBI Taxonomy" id="376427"/>
    <lineage>
        <taxon>Bacteria</taxon>
        <taxon>Pseudomonadati</taxon>
        <taxon>Pseudomonadota</taxon>
        <taxon>Gammaproteobacteria</taxon>
        <taxon>Oceanospirillales</taxon>
        <taxon>Halomonadaceae</taxon>
        <taxon>Billgrantia</taxon>
    </lineage>
</organism>
<proteinExistence type="predicted"/>
<dbReference type="EMBL" id="RXHI01000024">
    <property type="protein sequence ID" value="RUA22116.1"/>
    <property type="molecule type" value="Genomic_DNA"/>
</dbReference>
<dbReference type="AlphaFoldDB" id="A0A3S0R4N6"/>
<comment type="caution">
    <text evidence="2">The sequence shown here is derived from an EMBL/GenBank/DDBJ whole genome shotgun (WGS) entry which is preliminary data.</text>
</comment>
<accession>A0A3S0R4N6</accession>
<evidence type="ECO:0000256" key="1">
    <source>
        <dbReference type="SAM" id="MobiDB-lite"/>
    </source>
</evidence>
<name>A0A3S0R4N6_9GAMM</name>